<evidence type="ECO:0000256" key="2">
    <source>
        <dbReference type="ARBA" id="ARBA00029447"/>
    </source>
</evidence>
<evidence type="ECO:0000313" key="5">
    <source>
        <dbReference type="EMBL" id="KKN87350.1"/>
    </source>
</evidence>
<dbReference type="PROSITE" id="PS50111">
    <property type="entry name" value="CHEMOTAXIS_TRANSDUC_2"/>
    <property type="match status" value="1"/>
</dbReference>
<dbReference type="GO" id="GO:0006935">
    <property type="term" value="P:chemotaxis"/>
    <property type="evidence" value="ECO:0007669"/>
    <property type="project" value="InterPro"/>
</dbReference>
<dbReference type="Gene3D" id="1.10.287.950">
    <property type="entry name" value="Methyl-accepting chemotaxis protein"/>
    <property type="match status" value="1"/>
</dbReference>
<dbReference type="EMBL" id="LAZR01000139">
    <property type="protein sequence ID" value="KKN87350.1"/>
    <property type="molecule type" value="Genomic_DNA"/>
</dbReference>
<comment type="similarity">
    <text evidence="2">Belongs to the methyl-accepting chemotaxis (MCP) protein family.</text>
</comment>
<dbReference type="GO" id="GO:0007165">
    <property type="term" value="P:signal transduction"/>
    <property type="evidence" value="ECO:0007669"/>
    <property type="project" value="UniProtKB-KW"/>
</dbReference>
<dbReference type="SUPFAM" id="SSF58104">
    <property type="entry name" value="Methyl-accepting chemotaxis protein (MCP) signaling domain"/>
    <property type="match status" value="1"/>
</dbReference>
<feature type="transmembrane region" description="Helical" evidence="3">
    <location>
        <begin position="144"/>
        <end position="167"/>
    </location>
</feature>
<dbReference type="GO" id="GO:0016020">
    <property type="term" value="C:membrane"/>
    <property type="evidence" value="ECO:0007669"/>
    <property type="project" value="InterPro"/>
</dbReference>
<dbReference type="PANTHER" id="PTHR32089">
    <property type="entry name" value="METHYL-ACCEPTING CHEMOTAXIS PROTEIN MCPB"/>
    <property type="match status" value="1"/>
</dbReference>
<protein>
    <recommendedName>
        <fullName evidence="4">Methyl-accepting transducer domain-containing protein</fullName>
    </recommendedName>
</protein>
<organism evidence="5">
    <name type="scientific">marine sediment metagenome</name>
    <dbReference type="NCBI Taxonomy" id="412755"/>
    <lineage>
        <taxon>unclassified sequences</taxon>
        <taxon>metagenomes</taxon>
        <taxon>ecological metagenomes</taxon>
    </lineage>
</organism>
<feature type="transmembrane region" description="Helical" evidence="3">
    <location>
        <begin position="115"/>
        <end position="132"/>
    </location>
</feature>
<dbReference type="Pfam" id="PF00015">
    <property type="entry name" value="MCPsignal"/>
    <property type="match status" value="1"/>
</dbReference>
<dbReference type="InterPro" id="IPR004089">
    <property type="entry name" value="MCPsignal_dom"/>
</dbReference>
<accession>A0A0F9U298</accession>
<dbReference type="SMART" id="SM00283">
    <property type="entry name" value="MA"/>
    <property type="match status" value="1"/>
</dbReference>
<evidence type="ECO:0000256" key="3">
    <source>
        <dbReference type="SAM" id="Phobius"/>
    </source>
</evidence>
<evidence type="ECO:0000259" key="4">
    <source>
        <dbReference type="PROSITE" id="PS50111"/>
    </source>
</evidence>
<keyword evidence="3" id="KW-0812">Transmembrane</keyword>
<dbReference type="PANTHER" id="PTHR32089:SF112">
    <property type="entry name" value="LYSOZYME-LIKE PROTEIN-RELATED"/>
    <property type="match status" value="1"/>
</dbReference>
<feature type="transmembrane region" description="Helical" evidence="3">
    <location>
        <begin position="21"/>
        <end position="40"/>
    </location>
</feature>
<dbReference type="FunFam" id="1.10.287.950:FF:000001">
    <property type="entry name" value="Methyl-accepting chemotaxis sensory transducer"/>
    <property type="match status" value="1"/>
</dbReference>
<name>A0A0F9U298_9ZZZZ</name>
<reference evidence="5" key="1">
    <citation type="journal article" date="2015" name="Nature">
        <title>Complex archaea that bridge the gap between prokaryotes and eukaryotes.</title>
        <authorList>
            <person name="Spang A."/>
            <person name="Saw J.H."/>
            <person name="Jorgensen S.L."/>
            <person name="Zaremba-Niedzwiedzka K."/>
            <person name="Martijn J."/>
            <person name="Lind A.E."/>
            <person name="van Eijk R."/>
            <person name="Schleper C."/>
            <person name="Guy L."/>
            <person name="Ettema T.J."/>
        </authorList>
    </citation>
    <scope>NUCLEOTIDE SEQUENCE</scope>
</reference>
<sequence length="503" mass="54175">MNPTVPQSLSLDAHYLQADRVMLGVLWLCMLASLALASWYGTWAQTLVVGGGTLLAMHGLHALGKGGRLFRCAMGAAFMVMAALHINQSHGTLEMHFSIFVLLAFLIYYRDWLPILVATLVIAIHHFMFFYLQSQQQGVWLAQGVTFGLVFVHAGYVVVEAAVLIYLAQLGYRDALEGEAMGRATAMMMAEGERVDLTYRVPMRTPMVDSFNRFVDGLDLMVADVGDSLQRLSDVGQAVTGKSDVVRQSAERQQDETQYMVQAMQELSHATADVARNAADAAKASEDADGHAQQGHRAMLDIRQEVGSLEENIRLTSTAVNGAAQLAIDIDQVVDVIKGVAEQTNLLALNAAIEAARAGEQGRGFAVVADEVRNLSQRTAHSTAEIQDFMSRLQHASEEARGAMQRSQASVDRCLSVTEQSAQILSGIVAEIANIASLNSTIAAATHEQATVGDDVAKHLQGIGDIAIANADQAVELAGLASELEAVRGQLNGEVSRFITKRG</sequence>
<keyword evidence="3" id="KW-0472">Membrane</keyword>
<dbReference type="PRINTS" id="PR00260">
    <property type="entry name" value="CHEMTRNSDUCR"/>
</dbReference>
<dbReference type="AlphaFoldDB" id="A0A0F9U298"/>
<dbReference type="GO" id="GO:0004888">
    <property type="term" value="F:transmembrane signaling receptor activity"/>
    <property type="evidence" value="ECO:0007669"/>
    <property type="project" value="InterPro"/>
</dbReference>
<keyword evidence="3" id="KW-1133">Transmembrane helix</keyword>
<dbReference type="InterPro" id="IPR004090">
    <property type="entry name" value="Chemotax_Me-accpt_rcpt"/>
</dbReference>
<evidence type="ECO:0000256" key="1">
    <source>
        <dbReference type="ARBA" id="ARBA00023224"/>
    </source>
</evidence>
<dbReference type="CDD" id="cd11386">
    <property type="entry name" value="MCP_signal"/>
    <property type="match status" value="1"/>
</dbReference>
<keyword evidence="1" id="KW-0807">Transducer</keyword>
<proteinExistence type="inferred from homology"/>
<gene>
    <name evidence="5" type="ORF">LCGC14_0260270</name>
</gene>
<feature type="domain" description="Methyl-accepting transducer" evidence="4">
    <location>
        <begin position="228"/>
        <end position="464"/>
    </location>
</feature>
<feature type="transmembrane region" description="Helical" evidence="3">
    <location>
        <begin position="93"/>
        <end position="109"/>
    </location>
</feature>
<feature type="transmembrane region" description="Helical" evidence="3">
    <location>
        <begin position="68"/>
        <end position="86"/>
    </location>
</feature>
<comment type="caution">
    <text evidence="5">The sequence shown here is derived from an EMBL/GenBank/DDBJ whole genome shotgun (WGS) entry which is preliminary data.</text>
</comment>